<feature type="compositionally biased region" description="Low complexity" evidence="2">
    <location>
        <begin position="869"/>
        <end position="879"/>
    </location>
</feature>
<evidence type="ECO:0000259" key="3">
    <source>
        <dbReference type="Pfam" id="PF07859"/>
    </source>
</evidence>
<feature type="domain" description="Alpha/beta hydrolase fold-3" evidence="3">
    <location>
        <begin position="376"/>
        <end position="426"/>
    </location>
</feature>
<dbReference type="OrthoDB" id="2336090at2759"/>
<dbReference type="PANTHER" id="PTHR48081">
    <property type="entry name" value="AB HYDROLASE SUPERFAMILY PROTEIN C4A8.06C"/>
    <property type="match status" value="1"/>
</dbReference>
<feature type="non-terminal residue" evidence="4">
    <location>
        <position position="879"/>
    </location>
</feature>
<evidence type="ECO:0000256" key="1">
    <source>
        <dbReference type="ARBA" id="ARBA00022801"/>
    </source>
</evidence>
<feature type="compositionally biased region" description="Basic and acidic residues" evidence="2">
    <location>
        <begin position="848"/>
        <end position="868"/>
    </location>
</feature>
<protein>
    <recommendedName>
        <fullName evidence="3">Alpha/beta hydrolase fold-3 domain-containing protein</fullName>
    </recommendedName>
</protein>
<feature type="region of interest" description="Disordered" evidence="2">
    <location>
        <begin position="838"/>
        <end position="879"/>
    </location>
</feature>
<feature type="region of interest" description="Disordered" evidence="2">
    <location>
        <begin position="328"/>
        <end position="355"/>
    </location>
</feature>
<feature type="compositionally biased region" description="Basic and acidic residues" evidence="2">
    <location>
        <begin position="701"/>
        <end position="720"/>
    </location>
</feature>
<dbReference type="Gene3D" id="3.40.50.1820">
    <property type="entry name" value="alpha/beta hydrolase"/>
    <property type="match status" value="2"/>
</dbReference>
<dbReference type="STRING" id="5539.A0A3E2HP64"/>
<evidence type="ECO:0000256" key="2">
    <source>
        <dbReference type="SAM" id="MobiDB-lite"/>
    </source>
</evidence>
<sequence length="879" mass="98467">MVFNTATIGTAVTPAVVSTFFSHYLNRKSRANKPTARISYDEGLHLIRKFMLYASNHTVEEIQRFTSQWVPHPRWVKVEEVKIADQYILEAAEHLTAQLGQHGIDEVGGRTWWQWRRPGSELKAEWIEMRAEYDERKRIGGECKRVMLYVHGGAYFFGSVDEHRYQLQRHARKLSARVFAPRYRLAPQFPFPCGLHDCIAAYLHLLSIQDPTTIILAGDSAGGGMVLSILVTLRDRGIPLPAGAILISPWVDLTHSFPSVGEENPLDYIPPAGFHQRPSPAWPPPNADDMLAIEETIVRNMAHNEHSGSPLSNEGDAIEGFHVDHHPPEGMKNHKATPNTKSDDGATVPTANTIPGPSNNLSIMLDGKLVEVKDQIHMYATNQLLSHPLVSPIFQPSLGGLPPLLILVGGGEMLRDEQIYVAHKAANPSKYAPPDVFLDRHPHLHHRDEVTKWKPTDVQLQVWDDLCHVAPTLSFTRPAKYMFRSTAQFGAWALARAQKTEIDIMDDDELSVISTSDSFDEDGERLRDKNIPEVNGGVARIGKAGDSLPAFRNHMIRQRVDRRGNIYPLEPAHQLRACTILQSEIGVIKEGPVHKWMEMKRKYDRKYASDKRRIQKQRARDMADGYLTFGDEEVPPPSALAGRRKADRDIREQKKSKSLGLSLWSLWGSKHDEKTIVREAGADQIQEAVLDTDGGTPTQETRVEEERKDIGKRNKSEYSRSRSRRRTITDEHQTEANSNVEIDENTPAAELQAKIDAKRRLDAAASRPSSRASTSIKSDVDVPYILIRTPTLETELHRPKANGIAFPFSLKRDNDDRSDSMRTLTSDIGVPPILAVKQQDPNAAHSNVLKDEDGVVGQDKEEATEKEAVAVAGGESVEK</sequence>
<feature type="region of interest" description="Disordered" evidence="2">
    <location>
        <begin position="686"/>
        <end position="748"/>
    </location>
</feature>
<dbReference type="EMBL" id="NCSJ02000012">
    <property type="protein sequence ID" value="RFU35127.1"/>
    <property type="molecule type" value="Genomic_DNA"/>
</dbReference>
<dbReference type="GO" id="GO:0016787">
    <property type="term" value="F:hydrolase activity"/>
    <property type="evidence" value="ECO:0007669"/>
    <property type="project" value="UniProtKB-KW"/>
</dbReference>
<dbReference type="InterPro" id="IPR050300">
    <property type="entry name" value="GDXG_lipolytic_enzyme"/>
</dbReference>
<feature type="non-terminal residue" evidence="4">
    <location>
        <position position="1"/>
    </location>
</feature>
<feature type="domain" description="Alpha/beta hydrolase fold-3" evidence="3">
    <location>
        <begin position="147"/>
        <end position="260"/>
    </location>
</feature>
<dbReference type="SUPFAM" id="SSF53474">
    <property type="entry name" value="alpha/beta-Hydrolases"/>
    <property type="match status" value="1"/>
</dbReference>
<dbReference type="AlphaFoldDB" id="A0A3E2HP64"/>
<dbReference type="Pfam" id="PF07859">
    <property type="entry name" value="Abhydrolase_3"/>
    <property type="match status" value="2"/>
</dbReference>
<dbReference type="InterPro" id="IPR029058">
    <property type="entry name" value="AB_hydrolase_fold"/>
</dbReference>
<name>A0A3E2HP64_SCYLI</name>
<keyword evidence="5" id="KW-1185">Reference proteome</keyword>
<proteinExistence type="predicted"/>
<evidence type="ECO:0000313" key="4">
    <source>
        <dbReference type="EMBL" id="RFU35127.1"/>
    </source>
</evidence>
<keyword evidence="1" id="KW-0378">Hydrolase</keyword>
<evidence type="ECO:0000313" key="5">
    <source>
        <dbReference type="Proteomes" id="UP000258309"/>
    </source>
</evidence>
<dbReference type="OMA" id="PHWVRTE"/>
<dbReference type="InterPro" id="IPR013094">
    <property type="entry name" value="AB_hydrolase_3"/>
</dbReference>
<reference evidence="4 5" key="1">
    <citation type="submission" date="2018-05" db="EMBL/GenBank/DDBJ databases">
        <title>Draft genome sequence of Scytalidium lignicola DSM 105466, a ubiquitous saprotrophic fungus.</title>
        <authorList>
            <person name="Buettner E."/>
            <person name="Gebauer A.M."/>
            <person name="Hofrichter M."/>
            <person name="Liers C."/>
            <person name="Kellner H."/>
        </authorList>
    </citation>
    <scope>NUCLEOTIDE SEQUENCE [LARGE SCALE GENOMIC DNA]</scope>
    <source>
        <strain evidence="4 5">DSM 105466</strain>
    </source>
</reference>
<comment type="caution">
    <text evidence="4">The sequence shown here is derived from an EMBL/GenBank/DDBJ whole genome shotgun (WGS) entry which is preliminary data.</text>
</comment>
<feature type="region of interest" description="Disordered" evidence="2">
    <location>
        <begin position="626"/>
        <end position="653"/>
    </location>
</feature>
<feature type="compositionally biased region" description="Basic and acidic residues" evidence="2">
    <location>
        <begin position="644"/>
        <end position="653"/>
    </location>
</feature>
<gene>
    <name evidence="4" type="ORF">B7463_g1195</name>
</gene>
<accession>A0A3E2HP64</accession>
<dbReference type="PANTHER" id="PTHR48081:SF19">
    <property type="entry name" value="AB HYDROLASE SUPERFAMILY PROTEIN C4A8.06C"/>
    <property type="match status" value="1"/>
</dbReference>
<dbReference type="Proteomes" id="UP000258309">
    <property type="component" value="Unassembled WGS sequence"/>
</dbReference>
<organism evidence="4 5">
    <name type="scientific">Scytalidium lignicola</name>
    <name type="common">Hyphomycete</name>
    <dbReference type="NCBI Taxonomy" id="5539"/>
    <lineage>
        <taxon>Eukaryota</taxon>
        <taxon>Fungi</taxon>
        <taxon>Dikarya</taxon>
        <taxon>Ascomycota</taxon>
        <taxon>Pezizomycotina</taxon>
        <taxon>Leotiomycetes</taxon>
        <taxon>Leotiomycetes incertae sedis</taxon>
        <taxon>Scytalidium</taxon>
    </lineage>
</organism>